<gene>
    <name evidence="2" type="ORF">CPB84DRAFT_1792902</name>
</gene>
<sequence>MKKKKKNFFLDSLFSCLFLYTYTFYRSPSSPPFPILCPSIRPPSIHPSIRFDHAVTILIPFYLQASFGLIWAG</sequence>
<feature type="transmembrane region" description="Helical" evidence="1">
    <location>
        <begin position="53"/>
        <end position="72"/>
    </location>
</feature>
<accession>A0A9P5ND89</accession>
<feature type="transmembrane region" description="Helical" evidence="1">
    <location>
        <begin position="7"/>
        <end position="25"/>
    </location>
</feature>
<comment type="caution">
    <text evidence="2">The sequence shown here is derived from an EMBL/GenBank/DDBJ whole genome shotgun (WGS) entry which is preliminary data.</text>
</comment>
<keyword evidence="3" id="KW-1185">Reference proteome</keyword>
<keyword evidence="1" id="KW-0812">Transmembrane</keyword>
<evidence type="ECO:0000313" key="3">
    <source>
        <dbReference type="Proteomes" id="UP000724874"/>
    </source>
</evidence>
<protein>
    <submittedName>
        <fullName evidence="2">Uncharacterized protein</fullName>
    </submittedName>
</protein>
<dbReference type="Proteomes" id="UP000724874">
    <property type="component" value="Unassembled WGS sequence"/>
</dbReference>
<dbReference type="AlphaFoldDB" id="A0A9P5ND89"/>
<evidence type="ECO:0000256" key="1">
    <source>
        <dbReference type="SAM" id="Phobius"/>
    </source>
</evidence>
<organism evidence="2 3">
    <name type="scientific">Gymnopilus junonius</name>
    <name type="common">Spectacular rustgill mushroom</name>
    <name type="synonym">Gymnopilus spectabilis subsp. junonius</name>
    <dbReference type="NCBI Taxonomy" id="109634"/>
    <lineage>
        <taxon>Eukaryota</taxon>
        <taxon>Fungi</taxon>
        <taxon>Dikarya</taxon>
        <taxon>Basidiomycota</taxon>
        <taxon>Agaricomycotina</taxon>
        <taxon>Agaricomycetes</taxon>
        <taxon>Agaricomycetidae</taxon>
        <taxon>Agaricales</taxon>
        <taxon>Agaricineae</taxon>
        <taxon>Hymenogastraceae</taxon>
        <taxon>Gymnopilus</taxon>
    </lineage>
</organism>
<reference evidence="2" key="1">
    <citation type="submission" date="2020-11" db="EMBL/GenBank/DDBJ databases">
        <authorList>
            <consortium name="DOE Joint Genome Institute"/>
            <person name="Ahrendt S."/>
            <person name="Riley R."/>
            <person name="Andreopoulos W."/>
            <person name="LaButti K."/>
            <person name="Pangilinan J."/>
            <person name="Ruiz-duenas F.J."/>
            <person name="Barrasa J.M."/>
            <person name="Sanchez-Garcia M."/>
            <person name="Camarero S."/>
            <person name="Miyauchi S."/>
            <person name="Serrano A."/>
            <person name="Linde D."/>
            <person name="Babiker R."/>
            <person name="Drula E."/>
            <person name="Ayuso-Fernandez I."/>
            <person name="Pacheco R."/>
            <person name="Padilla G."/>
            <person name="Ferreira P."/>
            <person name="Barriuso J."/>
            <person name="Kellner H."/>
            <person name="Castanera R."/>
            <person name="Alfaro M."/>
            <person name="Ramirez L."/>
            <person name="Pisabarro A.G."/>
            <person name="Kuo A."/>
            <person name="Tritt A."/>
            <person name="Lipzen A."/>
            <person name="He G."/>
            <person name="Yan M."/>
            <person name="Ng V."/>
            <person name="Cullen D."/>
            <person name="Martin F."/>
            <person name="Rosso M.-N."/>
            <person name="Henrissat B."/>
            <person name="Hibbett D."/>
            <person name="Martinez A.T."/>
            <person name="Grigoriev I.V."/>
        </authorList>
    </citation>
    <scope>NUCLEOTIDE SEQUENCE</scope>
    <source>
        <strain evidence="2">AH 44721</strain>
    </source>
</reference>
<keyword evidence="1" id="KW-0472">Membrane</keyword>
<evidence type="ECO:0000313" key="2">
    <source>
        <dbReference type="EMBL" id="KAF8879976.1"/>
    </source>
</evidence>
<dbReference type="EMBL" id="JADNYJ010000144">
    <property type="protein sequence ID" value="KAF8879976.1"/>
    <property type="molecule type" value="Genomic_DNA"/>
</dbReference>
<proteinExistence type="predicted"/>
<name>A0A9P5ND89_GYMJU</name>
<keyword evidence="1" id="KW-1133">Transmembrane helix</keyword>